<dbReference type="GO" id="GO:0022857">
    <property type="term" value="F:transmembrane transporter activity"/>
    <property type="evidence" value="ECO:0007669"/>
    <property type="project" value="InterPro"/>
</dbReference>
<evidence type="ECO:0000256" key="5">
    <source>
        <dbReference type="SAM" id="Phobius"/>
    </source>
</evidence>
<evidence type="ECO:0000313" key="8">
    <source>
        <dbReference type="EMBL" id="OKA06616.1"/>
    </source>
</evidence>
<evidence type="ECO:0000259" key="6">
    <source>
        <dbReference type="PROSITE" id="PS50850"/>
    </source>
</evidence>
<name>A0A154MHS0_9PSEU</name>
<dbReference type="PANTHER" id="PTHR23546">
    <property type="entry name" value="TRANSPORT PROTEIN"/>
    <property type="match status" value="1"/>
</dbReference>
<dbReference type="Proteomes" id="UP000186883">
    <property type="component" value="Unassembled WGS sequence"/>
</dbReference>
<evidence type="ECO:0000313" key="10">
    <source>
        <dbReference type="Proteomes" id="UP000186883"/>
    </source>
</evidence>
<sequence length="409" mass="40962">MRKTMAPLLLAVLVVFSAQQLITPILAPLSRRLELTESQLGLVITTAAIALTIASTLWGRALDRVGVRKVLLAGLVLATLGLTGFAVASALGLAEVLSSSSVLAVMLATRSLLFGAGIAALPVAALAAASAATSDEADRTKAVGLVGAVQGISLVLGPALGGALAVVSLTLPLYLAPALTALLAIWVFATASRTPHVRPAGPRAAGVKPWEARLWPFFAIGFLLYLSLGLVQVITGFLIADRLRLAAEETAGSVGVALFAAGLVLVAVQGAVVPKLAWPAVRLMRAGAPIAVAGFVLLALAGQLWSITAAFAVLSLGLGLALPGFAAAPTLMVGPEQQGSVAGLVNATTGATFIVGPLLGTALYETDPAVPIFAAAGAAAGALLLAVFSPAARRLATRATEVAEAAPAG</sequence>
<keyword evidence="2 5" id="KW-0812">Transmembrane</keyword>
<dbReference type="InterPro" id="IPR001958">
    <property type="entry name" value="Tet-R_TetA/multi-R_MdtG-like"/>
</dbReference>
<evidence type="ECO:0000256" key="3">
    <source>
        <dbReference type="ARBA" id="ARBA00022989"/>
    </source>
</evidence>
<dbReference type="InterPro" id="IPR036259">
    <property type="entry name" value="MFS_trans_sf"/>
</dbReference>
<accession>A0A154MHS0</accession>
<comment type="caution">
    <text evidence="7">The sequence shown here is derived from an EMBL/GenBank/DDBJ whole genome shotgun (WGS) entry which is preliminary data.</text>
</comment>
<dbReference type="Gene3D" id="1.20.1250.20">
    <property type="entry name" value="MFS general substrate transporter like domains"/>
    <property type="match status" value="1"/>
</dbReference>
<feature type="transmembrane region" description="Helical" evidence="5">
    <location>
        <begin position="370"/>
        <end position="388"/>
    </location>
</feature>
<feature type="transmembrane region" description="Helical" evidence="5">
    <location>
        <begin position="70"/>
        <end position="92"/>
    </location>
</feature>
<feature type="transmembrane region" description="Helical" evidence="5">
    <location>
        <begin position="344"/>
        <end position="364"/>
    </location>
</feature>
<keyword evidence="3 5" id="KW-1133">Transmembrane helix</keyword>
<dbReference type="SUPFAM" id="SSF103473">
    <property type="entry name" value="MFS general substrate transporter"/>
    <property type="match status" value="1"/>
</dbReference>
<evidence type="ECO:0000313" key="9">
    <source>
        <dbReference type="Proteomes" id="UP000076321"/>
    </source>
</evidence>
<feature type="transmembrane region" description="Helical" evidence="5">
    <location>
        <begin position="311"/>
        <end position="332"/>
    </location>
</feature>
<feature type="transmembrane region" description="Helical" evidence="5">
    <location>
        <begin position="286"/>
        <end position="305"/>
    </location>
</feature>
<feature type="transmembrane region" description="Helical" evidence="5">
    <location>
        <begin position="173"/>
        <end position="193"/>
    </location>
</feature>
<proteinExistence type="predicted"/>
<dbReference type="EMBL" id="LOBU02000014">
    <property type="protein sequence ID" value="OKA06616.1"/>
    <property type="molecule type" value="Genomic_DNA"/>
</dbReference>
<organism evidence="7 9">
    <name type="scientific">Amycolatopsis regifaucium</name>
    <dbReference type="NCBI Taxonomy" id="546365"/>
    <lineage>
        <taxon>Bacteria</taxon>
        <taxon>Bacillati</taxon>
        <taxon>Actinomycetota</taxon>
        <taxon>Actinomycetes</taxon>
        <taxon>Pseudonocardiales</taxon>
        <taxon>Pseudonocardiaceae</taxon>
        <taxon>Amycolatopsis</taxon>
    </lineage>
</organism>
<dbReference type="Proteomes" id="UP000076321">
    <property type="component" value="Unassembled WGS sequence"/>
</dbReference>
<protein>
    <recommendedName>
        <fullName evidence="6">Major facilitator superfamily (MFS) profile domain-containing protein</fullName>
    </recommendedName>
</protein>
<evidence type="ECO:0000313" key="7">
    <source>
        <dbReference type="EMBL" id="KZB83942.1"/>
    </source>
</evidence>
<gene>
    <name evidence="8" type="ORF">ATP06_0218745</name>
    <name evidence="7" type="ORF">AVL48_35860</name>
</gene>
<keyword evidence="4 5" id="KW-0472">Membrane</keyword>
<comment type="subcellular location">
    <subcellularLocation>
        <location evidence="1">Cell membrane</location>
        <topology evidence="1">Multi-pass membrane protein</topology>
    </subcellularLocation>
</comment>
<dbReference type="InterPro" id="IPR020846">
    <property type="entry name" value="MFS_dom"/>
</dbReference>
<feature type="transmembrane region" description="Helical" evidence="5">
    <location>
        <begin position="143"/>
        <end position="167"/>
    </location>
</feature>
<feature type="domain" description="Major facilitator superfamily (MFS) profile" evidence="6">
    <location>
        <begin position="4"/>
        <end position="393"/>
    </location>
</feature>
<dbReference type="AlphaFoldDB" id="A0A154MHS0"/>
<dbReference type="PANTHER" id="PTHR23546:SF1">
    <property type="entry name" value="MEMBRANE PROTEIN"/>
    <property type="match status" value="1"/>
</dbReference>
<evidence type="ECO:0000256" key="4">
    <source>
        <dbReference type="ARBA" id="ARBA00023136"/>
    </source>
</evidence>
<evidence type="ECO:0000256" key="1">
    <source>
        <dbReference type="ARBA" id="ARBA00004651"/>
    </source>
</evidence>
<dbReference type="RefSeq" id="WP_061982337.1">
    <property type="nucleotide sequence ID" value="NZ_FOPQ01000003.1"/>
</dbReference>
<dbReference type="InterPro" id="IPR011701">
    <property type="entry name" value="MFS"/>
</dbReference>
<dbReference type="PRINTS" id="PR01035">
    <property type="entry name" value="TCRTETA"/>
</dbReference>
<feature type="transmembrane region" description="Helical" evidence="5">
    <location>
        <begin position="214"/>
        <end position="239"/>
    </location>
</feature>
<reference evidence="7 9" key="1">
    <citation type="submission" date="2015-12" db="EMBL/GenBank/DDBJ databases">
        <title>Amycolatopsis regifaucium genome sequencing and assembly.</title>
        <authorList>
            <person name="Mayilraj S."/>
        </authorList>
    </citation>
    <scope>NUCLEOTIDE SEQUENCE [LARGE SCALE GENOMIC DNA]</scope>
    <source>
        <strain evidence="7 9">GY080</strain>
    </source>
</reference>
<feature type="transmembrane region" description="Helical" evidence="5">
    <location>
        <begin position="112"/>
        <end position="131"/>
    </location>
</feature>
<evidence type="ECO:0000256" key="2">
    <source>
        <dbReference type="ARBA" id="ARBA00022692"/>
    </source>
</evidence>
<reference evidence="8 10" key="2">
    <citation type="submission" date="2016-11" db="EMBL/GenBank/DDBJ databases">
        <title>Genome sequencing of Amycolatopsis regifaucium.</title>
        <authorList>
            <person name="Mayilraj S."/>
            <person name="Kaur N."/>
        </authorList>
    </citation>
    <scope>NUCLEOTIDE SEQUENCE [LARGE SCALE GENOMIC DNA]</scope>
    <source>
        <strain evidence="8 10">GY080</strain>
    </source>
</reference>
<dbReference type="Pfam" id="PF07690">
    <property type="entry name" value="MFS_1"/>
    <property type="match status" value="1"/>
</dbReference>
<feature type="transmembrane region" description="Helical" evidence="5">
    <location>
        <begin position="39"/>
        <end position="58"/>
    </location>
</feature>
<keyword evidence="10" id="KW-1185">Reference proteome</keyword>
<feature type="transmembrane region" description="Helical" evidence="5">
    <location>
        <begin position="251"/>
        <end position="274"/>
    </location>
</feature>
<dbReference type="EMBL" id="LQCI01000018">
    <property type="protein sequence ID" value="KZB83942.1"/>
    <property type="molecule type" value="Genomic_DNA"/>
</dbReference>
<dbReference type="GO" id="GO:0005886">
    <property type="term" value="C:plasma membrane"/>
    <property type="evidence" value="ECO:0007669"/>
    <property type="project" value="UniProtKB-SubCell"/>
</dbReference>
<dbReference type="OrthoDB" id="9793283at2"/>
<dbReference type="PROSITE" id="PS50850">
    <property type="entry name" value="MFS"/>
    <property type="match status" value="1"/>
</dbReference>